<keyword evidence="4" id="KW-0472">Membrane</keyword>
<reference evidence="8 9" key="1">
    <citation type="submission" date="2016-10" db="EMBL/GenBank/DDBJ databases">
        <authorList>
            <person name="de Groot N.N."/>
        </authorList>
    </citation>
    <scope>NUCLEOTIDE SEQUENCE [LARGE SCALE GENOMIC DNA]</scope>
    <source>
        <strain evidence="8 9">DSM 21668</strain>
    </source>
</reference>
<evidence type="ECO:0000313" key="8">
    <source>
        <dbReference type="EMBL" id="SDL55599.1"/>
    </source>
</evidence>
<dbReference type="RefSeq" id="WP_093199063.1">
    <property type="nucleotide sequence ID" value="NZ_FNGS01000002.1"/>
</dbReference>
<dbReference type="SUPFAM" id="SSF48452">
    <property type="entry name" value="TPR-like"/>
    <property type="match status" value="1"/>
</dbReference>
<dbReference type="Pfam" id="PF14322">
    <property type="entry name" value="SusD-like_3"/>
    <property type="match status" value="1"/>
</dbReference>
<accession>A0A1G9L0Y3</accession>
<keyword evidence="5" id="KW-0998">Cell outer membrane</keyword>
<dbReference type="AlphaFoldDB" id="A0A1G9L0Y3"/>
<dbReference type="InterPro" id="IPR011990">
    <property type="entry name" value="TPR-like_helical_dom_sf"/>
</dbReference>
<dbReference type="Pfam" id="PF07980">
    <property type="entry name" value="SusD_RagB"/>
    <property type="match status" value="1"/>
</dbReference>
<dbReference type="GO" id="GO:0009279">
    <property type="term" value="C:cell outer membrane"/>
    <property type="evidence" value="ECO:0007669"/>
    <property type="project" value="UniProtKB-SubCell"/>
</dbReference>
<evidence type="ECO:0000256" key="3">
    <source>
        <dbReference type="ARBA" id="ARBA00022729"/>
    </source>
</evidence>
<keyword evidence="3" id="KW-0732">Signal</keyword>
<evidence type="ECO:0000256" key="2">
    <source>
        <dbReference type="ARBA" id="ARBA00006275"/>
    </source>
</evidence>
<proteinExistence type="inferred from homology"/>
<evidence type="ECO:0000256" key="4">
    <source>
        <dbReference type="ARBA" id="ARBA00023136"/>
    </source>
</evidence>
<feature type="domain" description="SusD-like N-terminal" evidence="7">
    <location>
        <begin position="85"/>
        <end position="235"/>
    </location>
</feature>
<feature type="domain" description="RagB/SusD" evidence="6">
    <location>
        <begin position="341"/>
        <end position="423"/>
    </location>
</feature>
<sequence>MKQYFIRQVAVSLVAGVTLWGCGNQLNVDPVQSVPEDKALQTASDVKGALVGCYDGFGSNNFASGAIQYTPDLLADDGEIRFNGTFATLLQYYQKAMLANNTQVRDTWTSAYSTINRVNNVLENLSKLDTDAERAAAEGEALFLRGTIYFNLVRLFARTWGDGDNTVNPGVPLVLKSTKAPITSEYSIPRNTVAQVYTQVIADLTKAETDLKNGKLTTDGVTAEGAAAILSRVYLAQGEYAKARDAADRVIQSGRYALEIEFGNVFNDYVNRKGVPSREAIFSSLITIQDGTNDLLTYYGASDYGGRGDIRVQSKHLAQYEQGDIRGDFFYQGSNGQVYTQKYIDQFSNVTQVRLAEMYLTRAEGNLLAGTQVGDTPLNDVNLIRERAGLAPLKTADRTAILKERKLELMFEGELLHDLRRTKRNISSSVAYNAPNLILPIPQREIDVNKLLVQNQGY</sequence>
<evidence type="ECO:0000259" key="7">
    <source>
        <dbReference type="Pfam" id="PF14322"/>
    </source>
</evidence>
<gene>
    <name evidence="8" type="ORF">SAMN04488090_1205</name>
</gene>
<protein>
    <submittedName>
        <fullName evidence="8">SusD family protein</fullName>
    </submittedName>
</protein>
<dbReference type="EMBL" id="FNGS01000002">
    <property type="protein sequence ID" value="SDL55599.1"/>
    <property type="molecule type" value="Genomic_DNA"/>
</dbReference>
<name>A0A1G9L0Y3_9BACT</name>
<organism evidence="8 9">
    <name type="scientific">Siphonobacter aquaeclarae</name>
    <dbReference type="NCBI Taxonomy" id="563176"/>
    <lineage>
        <taxon>Bacteria</taxon>
        <taxon>Pseudomonadati</taxon>
        <taxon>Bacteroidota</taxon>
        <taxon>Cytophagia</taxon>
        <taxon>Cytophagales</taxon>
        <taxon>Cytophagaceae</taxon>
        <taxon>Siphonobacter</taxon>
    </lineage>
</organism>
<comment type="subcellular location">
    <subcellularLocation>
        <location evidence="1">Cell outer membrane</location>
    </subcellularLocation>
</comment>
<evidence type="ECO:0000313" key="9">
    <source>
        <dbReference type="Proteomes" id="UP000198901"/>
    </source>
</evidence>
<dbReference type="Proteomes" id="UP000198901">
    <property type="component" value="Unassembled WGS sequence"/>
</dbReference>
<dbReference type="InterPro" id="IPR033985">
    <property type="entry name" value="SusD-like_N"/>
</dbReference>
<evidence type="ECO:0000256" key="1">
    <source>
        <dbReference type="ARBA" id="ARBA00004442"/>
    </source>
</evidence>
<evidence type="ECO:0000256" key="5">
    <source>
        <dbReference type="ARBA" id="ARBA00023237"/>
    </source>
</evidence>
<dbReference type="OrthoDB" id="630434at2"/>
<dbReference type="InterPro" id="IPR012944">
    <property type="entry name" value="SusD_RagB_dom"/>
</dbReference>
<dbReference type="STRING" id="563176.SAMN04488090_1205"/>
<comment type="similarity">
    <text evidence="2">Belongs to the SusD family.</text>
</comment>
<keyword evidence="9" id="KW-1185">Reference proteome</keyword>
<dbReference type="Gene3D" id="1.25.40.390">
    <property type="match status" value="1"/>
</dbReference>
<evidence type="ECO:0000259" key="6">
    <source>
        <dbReference type="Pfam" id="PF07980"/>
    </source>
</evidence>